<accession>A0A916N0Y3</accession>
<keyword evidence="2" id="KW-1185">Reference proteome</keyword>
<proteinExistence type="predicted"/>
<dbReference type="AlphaFoldDB" id="A0A916N0Y3"/>
<comment type="caution">
    <text evidence="1">The sequence shown here is derived from an EMBL/GenBank/DDBJ whole genome shotgun (WGS) entry which is preliminary data.</text>
</comment>
<evidence type="ECO:0000313" key="1">
    <source>
        <dbReference type="EMBL" id="CAG2158327.1"/>
    </source>
</evidence>
<protein>
    <submittedName>
        <fullName evidence="1">Uncharacterized protein</fullName>
    </submittedName>
</protein>
<reference evidence="1" key="1">
    <citation type="submission" date="2021-03" db="EMBL/GenBank/DDBJ databases">
        <authorList>
            <person name="Peeters C."/>
        </authorList>
    </citation>
    <scope>NUCLEOTIDE SEQUENCE</scope>
    <source>
        <strain evidence="1">LMG 31506</strain>
    </source>
</reference>
<organism evidence="1 2">
    <name type="scientific">Cupriavidus yeoncheonensis</name>
    <dbReference type="NCBI Taxonomy" id="1462994"/>
    <lineage>
        <taxon>Bacteria</taxon>
        <taxon>Pseudomonadati</taxon>
        <taxon>Pseudomonadota</taxon>
        <taxon>Betaproteobacteria</taxon>
        <taxon>Burkholderiales</taxon>
        <taxon>Burkholderiaceae</taxon>
        <taxon>Cupriavidus</taxon>
    </lineage>
</organism>
<gene>
    <name evidence="1" type="ORF">LMG31506_06331</name>
</gene>
<name>A0A916N0Y3_9BURK</name>
<evidence type="ECO:0000313" key="2">
    <source>
        <dbReference type="Proteomes" id="UP000672934"/>
    </source>
</evidence>
<sequence length="109" mass="12500">MAREENMQARDSIMLQAFGAIRRWKDRCLLGQRKAPCAAAPPPEVVQIDSSQSDLLLVQTPKWWQRAYRKPTVSRPVITLVTCRYTGTVLHWSVRMPPNTNESRHQDGV</sequence>
<dbReference type="EMBL" id="CAJPUY010000045">
    <property type="protein sequence ID" value="CAG2158327.1"/>
    <property type="molecule type" value="Genomic_DNA"/>
</dbReference>
<dbReference type="Proteomes" id="UP000672934">
    <property type="component" value="Unassembled WGS sequence"/>
</dbReference>